<feature type="transmembrane region" description="Helical" evidence="2">
    <location>
        <begin position="137"/>
        <end position="159"/>
    </location>
</feature>
<organism evidence="3 4">
    <name type="scientific">Streblomastix strix</name>
    <dbReference type="NCBI Taxonomy" id="222440"/>
    <lineage>
        <taxon>Eukaryota</taxon>
        <taxon>Metamonada</taxon>
        <taxon>Preaxostyla</taxon>
        <taxon>Oxymonadida</taxon>
        <taxon>Streblomastigidae</taxon>
        <taxon>Streblomastix</taxon>
    </lineage>
</organism>
<protein>
    <submittedName>
        <fullName evidence="3">Uncharacterized protein</fullName>
    </submittedName>
</protein>
<dbReference type="PANTHER" id="PTHR31600">
    <property type="entry name" value="TINY MACROCYSTS PROTEIN B-RELATED"/>
    <property type="match status" value="1"/>
</dbReference>
<keyword evidence="2" id="KW-1133">Transmembrane helix</keyword>
<feature type="region of interest" description="Disordered" evidence="1">
    <location>
        <begin position="1"/>
        <end position="23"/>
    </location>
</feature>
<dbReference type="Proteomes" id="UP000324800">
    <property type="component" value="Unassembled WGS sequence"/>
</dbReference>
<dbReference type="PANTHER" id="PTHR31600:SF2">
    <property type="entry name" value="GAMETE ENRICHED GENE 10 PROTEIN-RELATED"/>
    <property type="match status" value="1"/>
</dbReference>
<keyword evidence="2" id="KW-0812">Transmembrane</keyword>
<feature type="transmembrane region" description="Helical" evidence="2">
    <location>
        <begin position="187"/>
        <end position="215"/>
    </location>
</feature>
<dbReference type="InterPro" id="IPR052994">
    <property type="entry name" value="Tiny_macrocysts_regulators"/>
</dbReference>
<sequence>MDEKRSNASRISSQFAHGEDKGEPISRQEEIFSDFFFPLYYQPKHKNKSYQLILWFLSFLELLCLSFFKIDIGSNKQSIVSFYIGFIDFSSTGLIIGQGAAFLAIVLMVIVAAIAVFQGVAAVLYRQIITTQPWILTFLQVLVDLLMRVFYIPFIHSFITTFDCYGDENGKSYWRAQPTIQCLSGNILQIISAIISIVFLLYFLAYSILVNLLIFKHDPRHGGLFA</sequence>
<reference evidence="3 4" key="1">
    <citation type="submission" date="2019-03" db="EMBL/GenBank/DDBJ databases">
        <title>Single cell metagenomics reveals metabolic interactions within the superorganism composed of flagellate Streblomastix strix and complex community of Bacteroidetes bacteria on its surface.</title>
        <authorList>
            <person name="Treitli S.C."/>
            <person name="Kolisko M."/>
            <person name="Husnik F."/>
            <person name="Keeling P."/>
            <person name="Hampl V."/>
        </authorList>
    </citation>
    <scope>NUCLEOTIDE SEQUENCE [LARGE SCALE GENOMIC DNA]</scope>
    <source>
        <strain evidence="3">ST1C</strain>
    </source>
</reference>
<accession>A0A5J4W313</accession>
<evidence type="ECO:0000256" key="2">
    <source>
        <dbReference type="SAM" id="Phobius"/>
    </source>
</evidence>
<feature type="non-terminal residue" evidence="3">
    <location>
        <position position="226"/>
    </location>
</feature>
<evidence type="ECO:0000313" key="3">
    <source>
        <dbReference type="EMBL" id="KAA6388873.1"/>
    </source>
</evidence>
<comment type="caution">
    <text evidence="3">The sequence shown here is derived from an EMBL/GenBank/DDBJ whole genome shotgun (WGS) entry which is preliminary data.</text>
</comment>
<evidence type="ECO:0000256" key="1">
    <source>
        <dbReference type="SAM" id="MobiDB-lite"/>
    </source>
</evidence>
<feature type="transmembrane region" description="Helical" evidence="2">
    <location>
        <begin position="102"/>
        <end position="125"/>
    </location>
</feature>
<evidence type="ECO:0000313" key="4">
    <source>
        <dbReference type="Proteomes" id="UP000324800"/>
    </source>
</evidence>
<proteinExistence type="predicted"/>
<feature type="transmembrane region" description="Helical" evidence="2">
    <location>
        <begin position="49"/>
        <end position="68"/>
    </location>
</feature>
<dbReference type="AlphaFoldDB" id="A0A5J4W313"/>
<gene>
    <name evidence="3" type="ORF">EZS28_015600</name>
</gene>
<dbReference type="EMBL" id="SNRW01003811">
    <property type="protein sequence ID" value="KAA6388873.1"/>
    <property type="molecule type" value="Genomic_DNA"/>
</dbReference>
<keyword evidence="2" id="KW-0472">Membrane</keyword>
<name>A0A5J4W313_9EUKA</name>